<evidence type="ECO:0000256" key="3">
    <source>
        <dbReference type="SAM" id="MobiDB-lite"/>
    </source>
</evidence>
<keyword evidence="4" id="KW-0812">Transmembrane</keyword>
<feature type="region of interest" description="Disordered" evidence="3">
    <location>
        <begin position="425"/>
        <end position="457"/>
    </location>
</feature>
<geneLocation type="plasmid" evidence="6"/>
<evidence type="ECO:0000256" key="4">
    <source>
        <dbReference type="SAM" id="Phobius"/>
    </source>
</evidence>
<sequence>MRDTEMQRPSRWQWIAARTAAAALLIGLVSWGLTRVARPAEPEDGHWLKAVRQASSQPLLLQGALRPVDAVNIAAPVEGVLLAKFVQFGDTVTAGQKLAQVSDTELRRQLREAEIASIQAQQALSAARQIESSTEYQAAARRLLAAQNSLAAAQRRGREAQMLYEKGIIARTELEAGKQEIDAGQSQVDGARDEIATLRLKRAPAALRVLELDLENRQLRLEELHAKLKATTMLSPISGVVLYPEPTDGNEPSGRKELNAGAAVTPKDVILTVGDTSAFLIKTWVDEEDIRRVAPGQAVRIVLAADGDQAFEGTVQRVSSQAKAADGRGQSSRGTSEFEVQILLKPPADTGTNKTLRVGSAVTMTLAPEPGPATLRIPLAAVTWNPAGRPVVRVRKSASAAARLQEIEAARTLVDSVEVKAGVTEGDEVWVPGAAPSPADTGGQGTLKQLLSGAGNG</sequence>
<keyword evidence="4" id="KW-0472">Membrane</keyword>
<feature type="transmembrane region" description="Helical" evidence="4">
    <location>
        <begin position="12"/>
        <end position="33"/>
    </location>
</feature>
<dbReference type="Gene3D" id="2.40.50.100">
    <property type="match status" value="1"/>
</dbReference>
<dbReference type="Gene3D" id="2.40.30.170">
    <property type="match status" value="1"/>
</dbReference>
<protein>
    <submittedName>
        <fullName evidence="5">Putative secretion protein HlyD</fullName>
    </submittedName>
</protein>
<keyword evidence="4" id="KW-1133">Transmembrane helix</keyword>
<dbReference type="AlphaFoldDB" id="F6G8N6"/>
<dbReference type="InterPro" id="IPR050465">
    <property type="entry name" value="UPF0194_transport"/>
</dbReference>
<gene>
    <name evidence="5" type="ordered locus">RSPO_m00617</name>
</gene>
<dbReference type="HOGENOM" id="CLU_608163_0_0_4"/>
<comment type="subcellular location">
    <subcellularLocation>
        <location evidence="1">Cell envelope</location>
    </subcellularLocation>
</comment>
<dbReference type="GO" id="GO:0030313">
    <property type="term" value="C:cell envelope"/>
    <property type="evidence" value="ECO:0007669"/>
    <property type="project" value="UniProtKB-SubCell"/>
</dbReference>
<evidence type="ECO:0000256" key="1">
    <source>
        <dbReference type="ARBA" id="ARBA00004196"/>
    </source>
</evidence>
<evidence type="ECO:0000313" key="6">
    <source>
        <dbReference type="Proteomes" id="UP000007953"/>
    </source>
</evidence>
<dbReference type="Proteomes" id="UP000007953">
    <property type="component" value="Plasmid megaplasmid"/>
</dbReference>
<dbReference type="EMBL" id="CP002820">
    <property type="protein sequence ID" value="AEG71255.1"/>
    <property type="molecule type" value="Genomic_DNA"/>
</dbReference>
<organism evidence="5 6">
    <name type="scientific">Ralstonia solanacearum (strain Po82)</name>
    <dbReference type="NCBI Taxonomy" id="1031711"/>
    <lineage>
        <taxon>Bacteria</taxon>
        <taxon>Pseudomonadati</taxon>
        <taxon>Pseudomonadota</taxon>
        <taxon>Betaproteobacteria</taxon>
        <taxon>Burkholderiales</taxon>
        <taxon>Burkholderiaceae</taxon>
        <taxon>Ralstonia</taxon>
        <taxon>Ralstonia solanacearum species complex</taxon>
    </lineage>
</organism>
<name>F6G8N6_RALS8</name>
<dbReference type="Gene3D" id="2.40.420.20">
    <property type="match status" value="1"/>
</dbReference>
<accession>F6G8N6</accession>
<proteinExistence type="predicted"/>
<dbReference type="PATRIC" id="fig|1031711.3.peg.3835"/>
<reference evidence="5 6" key="1">
    <citation type="journal article" date="2011" name="J. Bacteriol.">
        <title>Complete genome sequence of the plant pathogen Ralstonia solanacearum strain Po82.</title>
        <authorList>
            <person name="Xu J."/>
            <person name="Zheng H.J."/>
            <person name="Liu L."/>
            <person name="Pan Z.C."/>
            <person name="Prior P."/>
            <person name="Tang B."/>
            <person name="Xu J.S."/>
            <person name="Zhang H."/>
            <person name="Tian Q."/>
            <person name="Zhang L.Q."/>
            <person name="Feng J."/>
        </authorList>
    </citation>
    <scope>NUCLEOTIDE SEQUENCE [LARGE SCALE GENOMIC DNA]</scope>
    <source>
        <strain evidence="6">Po82</strain>
    </source>
</reference>
<evidence type="ECO:0000256" key="2">
    <source>
        <dbReference type="ARBA" id="ARBA00023054"/>
    </source>
</evidence>
<dbReference type="KEGG" id="rsn:RSPO_m00617"/>
<dbReference type="PANTHER" id="PTHR32347">
    <property type="entry name" value="EFFLUX SYSTEM COMPONENT YKNX-RELATED"/>
    <property type="match status" value="1"/>
</dbReference>
<evidence type="ECO:0000313" key="5">
    <source>
        <dbReference type="EMBL" id="AEG71255.1"/>
    </source>
</evidence>
<keyword evidence="2" id="KW-0175">Coiled coil</keyword>
<keyword evidence="5" id="KW-0614">Plasmid</keyword>